<keyword evidence="4 11" id="KW-0812">Transmembrane</keyword>
<keyword evidence="12" id="KW-1185">Reference proteome</keyword>
<dbReference type="GO" id="GO:0016705">
    <property type="term" value="F:oxidoreductase activity, acting on paired donors, with incorporation or reduction of molecular oxygen"/>
    <property type="evidence" value="ECO:0007669"/>
    <property type="project" value="InterPro"/>
</dbReference>
<dbReference type="GO" id="GO:0004497">
    <property type="term" value="F:monooxygenase activity"/>
    <property type="evidence" value="ECO:0007669"/>
    <property type="project" value="InterPro"/>
</dbReference>
<dbReference type="Proteomes" id="UP001515500">
    <property type="component" value="Chromosome 4"/>
</dbReference>
<proteinExistence type="predicted"/>
<reference evidence="13" key="1">
    <citation type="submission" date="2025-08" db="UniProtKB">
        <authorList>
            <consortium name="RefSeq"/>
        </authorList>
    </citation>
    <scope>IDENTIFICATION</scope>
</reference>
<evidence type="ECO:0000256" key="10">
    <source>
        <dbReference type="PIRSR" id="PIRSR602401-1"/>
    </source>
</evidence>
<keyword evidence="8 10" id="KW-0408">Iron</keyword>
<dbReference type="FunFam" id="1.10.630.10:FF:000026">
    <property type="entry name" value="Cytochrome P450 82C4"/>
    <property type="match status" value="1"/>
</dbReference>
<evidence type="ECO:0000256" key="9">
    <source>
        <dbReference type="ARBA" id="ARBA00023136"/>
    </source>
</evidence>
<evidence type="ECO:0000313" key="13">
    <source>
        <dbReference type="RefSeq" id="XP_039123034.1"/>
    </source>
</evidence>
<keyword evidence="3 10" id="KW-0349">Heme</keyword>
<dbReference type="SUPFAM" id="SSF48264">
    <property type="entry name" value="Cytochrome P450"/>
    <property type="match status" value="1"/>
</dbReference>
<dbReference type="PRINTS" id="PR00463">
    <property type="entry name" value="EP450I"/>
</dbReference>
<dbReference type="InterPro" id="IPR050651">
    <property type="entry name" value="Plant_Cytochrome_P450_Monoox"/>
</dbReference>
<dbReference type="PRINTS" id="PR00385">
    <property type="entry name" value="P450"/>
</dbReference>
<feature type="transmembrane region" description="Helical" evidence="11">
    <location>
        <begin position="233"/>
        <end position="252"/>
    </location>
</feature>
<dbReference type="InterPro" id="IPR001128">
    <property type="entry name" value="Cyt_P450"/>
</dbReference>
<evidence type="ECO:0000256" key="2">
    <source>
        <dbReference type="ARBA" id="ARBA00004370"/>
    </source>
</evidence>
<dbReference type="GO" id="GO:0016020">
    <property type="term" value="C:membrane"/>
    <property type="evidence" value="ECO:0007669"/>
    <property type="project" value="UniProtKB-SubCell"/>
</dbReference>
<evidence type="ECO:0000313" key="12">
    <source>
        <dbReference type="Proteomes" id="UP001515500"/>
    </source>
</evidence>
<keyword evidence="9 11" id="KW-0472">Membrane</keyword>
<evidence type="ECO:0000256" key="3">
    <source>
        <dbReference type="ARBA" id="ARBA00022617"/>
    </source>
</evidence>
<sequence length="527" mass="59886">MKMDFLQIASSMIGGLFTILFLCKLSLLISNKISNKKKSHLQEPPQPSGALPIIGHLHLLKRRRSLVLYLADLADELGPIFTLRVGSRRIVILSNSETAKDSFTTCDKALSNRPISTIGDLMGYNRSMILFAPYGPYWRAVRRIATTELLSNSHLNALSRVVIKEVYICIKGLFSQYTSNNMQPIKVEMMSWLGDINYNVVLDMIVSKLYFRSGNGGVVSEDFFKFRKALRDFVRLVGAFIPGDMFPFLKWFDFGGYKKVMRSAFKDIDSVLSALLEDHKQRRLFRKESDDLDFMDVVLTAMDDPEFSEYDQDTVTKATCLSMIMGGTHTTTLYLIWTLALLLNNRPVMDKVRSEIDEKVGKERLVEQSDIKNLVYWSAVVKEAFRLCPAGELMVSREASEDCQISGYHIPKGYYVAVNVWKVQRDPVVWPDPLEFKPERFLTTHKGIDVRGQHYELLPLRAGRRACPGGSFSIQVMDLVMTRLIQAFDLETPGKVPVEINQSLGLLNVKSMEVMLTPRLSPTLYVL</sequence>
<dbReference type="GO" id="GO:0005506">
    <property type="term" value="F:iron ion binding"/>
    <property type="evidence" value="ECO:0007669"/>
    <property type="project" value="InterPro"/>
</dbReference>
<comment type="cofactor">
    <cofactor evidence="1 10">
        <name>heme</name>
        <dbReference type="ChEBI" id="CHEBI:30413"/>
    </cofactor>
</comment>
<evidence type="ECO:0000256" key="11">
    <source>
        <dbReference type="SAM" id="Phobius"/>
    </source>
</evidence>
<evidence type="ECO:0000256" key="6">
    <source>
        <dbReference type="ARBA" id="ARBA00022989"/>
    </source>
</evidence>
<evidence type="ECO:0000256" key="5">
    <source>
        <dbReference type="ARBA" id="ARBA00022723"/>
    </source>
</evidence>
<feature type="transmembrane region" description="Helical" evidence="11">
    <location>
        <begin position="321"/>
        <end position="343"/>
    </location>
</feature>
<dbReference type="Pfam" id="PF00067">
    <property type="entry name" value="p450"/>
    <property type="match status" value="1"/>
</dbReference>
<protein>
    <submittedName>
        <fullName evidence="13">Cytochrome P450 CYP82D47-like</fullName>
    </submittedName>
</protein>
<dbReference type="Gene3D" id="1.10.630.10">
    <property type="entry name" value="Cytochrome P450"/>
    <property type="match status" value="1"/>
</dbReference>
<accession>A0AB40B728</accession>
<keyword evidence="7" id="KW-0560">Oxidoreductase</keyword>
<dbReference type="InterPro" id="IPR036396">
    <property type="entry name" value="Cyt_P450_sf"/>
</dbReference>
<keyword evidence="5 10" id="KW-0479">Metal-binding</keyword>
<keyword evidence="6 11" id="KW-1133">Transmembrane helix</keyword>
<dbReference type="GeneID" id="120259488"/>
<evidence type="ECO:0000256" key="1">
    <source>
        <dbReference type="ARBA" id="ARBA00001971"/>
    </source>
</evidence>
<dbReference type="AlphaFoldDB" id="A0AB40B728"/>
<dbReference type="GO" id="GO:0020037">
    <property type="term" value="F:heme binding"/>
    <property type="evidence" value="ECO:0007669"/>
    <property type="project" value="InterPro"/>
</dbReference>
<feature type="transmembrane region" description="Helical" evidence="11">
    <location>
        <begin position="6"/>
        <end position="29"/>
    </location>
</feature>
<evidence type="ECO:0000256" key="4">
    <source>
        <dbReference type="ARBA" id="ARBA00022692"/>
    </source>
</evidence>
<dbReference type="InterPro" id="IPR002401">
    <property type="entry name" value="Cyt_P450_E_grp-I"/>
</dbReference>
<dbReference type="PANTHER" id="PTHR47947:SF26">
    <property type="entry name" value="CYTOCHROME P450"/>
    <property type="match status" value="1"/>
</dbReference>
<comment type="subcellular location">
    <subcellularLocation>
        <location evidence="2">Membrane</location>
    </subcellularLocation>
</comment>
<feature type="binding site" description="axial binding residue" evidence="10">
    <location>
        <position position="467"/>
    </location>
    <ligand>
        <name>heme</name>
        <dbReference type="ChEBI" id="CHEBI:30413"/>
    </ligand>
    <ligandPart>
        <name>Fe</name>
        <dbReference type="ChEBI" id="CHEBI:18248"/>
    </ligandPart>
</feature>
<evidence type="ECO:0000256" key="7">
    <source>
        <dbReference type="ARBA" id="ARBA00023002"/>
    </source>
</evidence>
<gene>
    <name evidence="13" type="primary">LOC120259488</name>
</gene>
<name>A0AB40B728_DIOCR</name>
<dbReference type="PANTHER" id="PTHR47947">
    <property type="entry name" value="CYTOCHROME P450 82C3-RELATED"/>
    <property type="match status" value="1"/>
</dbReference>
<evidence type="ECO:0000256" key="8">
    <source>
        <dbReference type="ARBA" id="ARBA00023004"/>
    </source>
</evidence>
<organism evidence="12 13">
    <name type="scientific">Dioscorea cayennensis subsp. rotundata</name>
    <name type="common">White Guinea yam</name>
    <name type="synonym">Dioscorea rotundata</name>
    <dbReference type="NCBI Taxonomy" id="55577"/>
    <lineage>
        <taxon>Eukaryota</taxon>
        <taxon>Viridiplantae</taxon>
        <taxon>Streptophyta</taxon>
        <taxon>Embryophyta</taxon>
        <taxon>Tracheophyta</taxon>
        <taxon>Spermatophyta</taxon>
        <taxon>Magnoliopsida</taxon>
        <taxon>Liliopsida</taxon>
        <taxon>Dioscoreales</taxon>
        <taxon>Dioscoreaceae</taxon>
        <taxon>Dioscorea</taxon>
    </lineage>
</organism>
<dbReference type="RefSeq" id="XP_039123034.1">
    <property type="nucleotide sequence ID" value="XM_039267100.1"/>
</dbReference>